<dbReference type="STRING" id="743722.Sph21_3806"/>
<dbReference type="HOGENOM" id="CLU_006462_2_1_10"/>
<dbReference type="InterPro" id="IPR045857">
    <property type="entry name" value="O16G_dom_2"/>
</dbReference>
<dbReference type="InterPro" id="IPR013780">
    <property type="entry name" value="Glyco_hydro_b"/>
</dbReference>
<dbReference type="EC" id="5.4.99.16" evidence="2"/>
<dbReference type="SMART" id="SM00642">
    <property type="entry name" value="Aamy"/>
    <property type="match status" value="1"/>
</dbReference>
<dbReference type="KEGG" id="shg:Sph21_3806"/>
<protein>
    <submittedName>
        <fullName evidence="2">Maltose alpha-D-glucosyltransferase</fullName>
        <ecNumber evidence="2">5.4.99.16</ecNumber>
    </submittedName>
</protein>
<keyword evidence="2" id="KW-0808">Transferase</keyword>
<feature type="domain" description="Glycosyl hydrolase family 13 catalytic" evidence="1">
    <location>
        <begin position="17"/>
        <end position="409"/>
    </location>
</feature>
<dbReference type="PANTHER" id="PTHR10357">
    <property type="entry name" value="ALPHA-AMYLASE FAMILY MEMBER"/>
    <property type="match status" value="1"/>
</dbReference>
<dbReference type="Gene3D" id="3.90.400.10">
    <property type="entry name" value="Oligo-1,6-glucosidase, Domain 2"/>
    <property type="match status" value="1"/>
</dbReference>
<reference evidence="2" key="1">
    <citation type="submission" date="2011-03" db="EMBL/GenBank/DDBJ databases">
        <title>Complete sequence of Sphingobacterium sp. 21.</title>
        <authorList>
            <consortium name="US DOE Joint Genome Institute"/>
            <person name="Lucas S."/>
            <person name="Copeland A."/>
            <person name="Lapidus A."/>
            <person name="Cheng J.-F."/>
            <person name="Goodwin L."/>
            <person name="Pitluck S."/>
            <person name="Davenport K."/>
            <person name="Detter J.C."/>
            <person name="Han C."/>
            <person name="Tapia R."/>
            <person name="Land M."/>
            <person name="Hauser L."/>
            <person name="Kyrpides N."/>
            <person name="Ivanova N."/>
            <person name="Ovchinnikova G."/>
            <person name="Pagani I."/>
            <person name="Siebers A.K."/>
            <person name="Allgaier M."/>
            <person name="Thelen M.P."/>
            <person name="Hugenholtz P."/>
            <person name="Woyke T."/>
        </authorList>
    </citation>
    <scope>NUCLEOTIDE SEQUENCE</scope>
    <source>
        <strain evidence="2">21</strain>
    </source>
</reference>
<dbReference type="GO" id="GO:0016740">
    <property type="term" value="F:transferase activity"/>
    <property type="evidence" value="ECO:0007669"/>
    <property type="project" value="UniProtKB-KW"/>
</dbReference>
<dbReference type="PATRIC" id="fig|743722.3.peg.4064"/>
<dbReference type="SUPFAM" id="SSF51445">
    <property type="entry name" value="(Trans)glycosidases"/>
    <property type="match status" value="1"/>
</dbReference>
<dbReference type="EMBL" id="CP002584">
    <property type="protein sequence ID" value="ADZ80341.1"/>
    <property type="molecule type" value="Genomic_DNA"/>
</dbReference>
<dbReference type="AlphaFoldDB" id="F4C7A7"/>
<sequence length="546" mass="63778">MKDLCSQHWLKEAVIYSLDVRSFKDADHNGLGDIQGLISKLDYLQYLGINCIWLVPFYSSDEKDGGYDVVNYYTVDTRLGTLQDFEVLVKSAAKRNIKIIIDLVVNHTSNRHPWFLEAISDRGSRFHDFYIWKDEKPENDKEDLVFKTVEESNWEYNHQVNRYYYHTFYHFQPDLNVSNPAVQEEILRILNFWMQFGIFGFRIDAVPHILKNKGDERFEGNPYDVLDRWKEAVLKINKDAILIGEADVEPEDYPRFFNKGKKLDGLFNFFLNNYLFLALAEHCAKPLINAFKRLPFSNGHGQYLNFLRNHDELDLERLTNDERARVMEVFAPCPFMRIYDRGIRRRLPPMLNNNRMHICLSMNLLLTLPGSPVIRYGEEIGMGDDLDLQERQSVRTAMQWDDTINGGFSSVSPPELKWTVIDGGVYGYQNINVSKEMDDEFSILCQTKKIIASRKEYKLAFCSSFQILKNDHPQIFIYRYDLNDYGILIINNFSYTNADVEIDLTKEKPVLTCVLGSPLSMKESAGKINLILSPYSYLWYKLSKLE</sequence>
<dbReference type="PANTHER" id="PTHR10357:SF219">
    <property type="entry name" value="MALTOSE ALPHA-D-GLUCOSYLTRANSFERASE"/>
    <property type="match status" value="1"/>
</dbReference>
<keyword evidence="2" id="KW-0413">Isomerase</keyword>
<accession>F4C7A7</accession>
<dbReference type="OrthoDB" id="9806009at2"/>
<dbReference type="SUPFAM" id="SSF51011">
    <property type="entry name" value="Glycosyl hydrolase domain"/>
    <property type="match status" value="1"/>
</dbReference>
<proteinExistence type="predicted"/>
<name>F4C7A7_SPHS2</name>
<dbReference type="InterPro" id="IPR006047">
    <property type="entry name" value="GH13_cat_dom"/>
</dbReference>
<dbReference type="eggNOG" id="COG0366">
    <property type="taxonomic scope" value="Bacteria"/>
</dbReference>
<evidence type="ECO:0000259" key="1">
    <source>
        <dbReference type="SMART" id="SM00642"/>
    </source>
</evidence>
<gene>
    <name evidence="2" type="ordered locus">Sph21_3806</name>
</gene>
<dbReference type="InterPro" id="IPR017853">
    <property type="entry name" value="GH"/>
</dbReference>
<dbReference type="GO" id="GO:0047471">
    <property type="term" value="F:maltose alpha-D-glucosyltransferase activity"/>
    <property type="evidence" value="ECO:0007669"/>
    <property type="project" value="UniProtKB-EC"/>
</dbReference>
<dbReference type="CDD" id="cd11334">
    <property type="entry name" value="AmyAc_TreS"/>
    <property type="match status" value="1"/>
</dbReference>
<dbReference type="Gene3D" id="3.20.20.80">
    <property type="entry name" value="Glycosidases"/>
    <property type="match status" value="1"/>
</dbReference>
<dbReference type="Gene3D" id="2.60.40.1180">
    <property type="entry name" value="Golgi alpha-mannosidase II"/>
    <property type="match status" value="1"/>
</dbReference>
<evidence type="ECO:0000313" key="2">
    <source>
        <dbReference type="EMBL" id="ADZ80341.1"/>
    </source>
</evidence>
<organism evidence="2">
    <name type="scientific">Sphingobacterium sp. (strain 21)</name>
    <dbReference type="NCBI Taxonomy" id="743722"/>
    <lineage>
        <taxon>Bacteria</taxon>
        <taxon>Pseudomonadati</taxon>
        <taxon>Bacteroidota</taxon>
        <taxon>Sphingobacteriia</taxon>
        <taxon>Sphingobacteriales</taxon>
        <taxon>Sphingobacteriaceae</taxon>
        <taxon>Sphingobacterium</taxon>
    </lineage>
</organism>
<dbReference type="Pfam" id="PF00128">
    <property type="entry name" value="Alpha-amylase"/>
    <property type="match status" value="1"/>
</dbReference>
<dbReference type="GO" id="GO:0005975">
    <property type="term" value="P:carbohydrate metabolic process"/>
    <property type="evidence" value="ECO:0007669"/>
    <property type="project" value="InterPro"/>
</dbReference>